<evidence type="ECO:0000256" key="5">
    <source>
        <dbReference type="ARBA" id="ARBA00022833"/>
    </source>
</evidence>
<evidence type="ECO:0000256" key="1">
    <source>
        <dbReference type="ARBA" id="ARBA00004123"/>
    </source>
</evidence>
<dbReference type="InterPro" id="IPR056775">
    <property type="entry name" value="YABBY_C"/>
</dbReference>
<keyword evidence="4" id="KW-0863">Zinc-finger</keyword>
<dbReference type="PANTHER" id="PTHR31675:SF8">
    <property type="entry name" value="AXIAL REGULATOR YABBY 4"/>
    <property type="match status" value="1"/>
</dbReference>
<evidence type="ECO:0000313" key="11">
    <source>
        <dbReference type="Proteomes" id="UP001187192"/>
    </source>
</evidence>
<dbReference type="InterPro" id="IPR056776">
    <property type="entry name" value="YABBY_N"/>
</dbReference>
<keyword evidence="3" id="KW-0479">Metal-binding</keyword>
<dbReference type="SUPFAM" id="SSF47095">
    <property type="entry name" value="HMG-box"/>
    <property type="match status" value="1"/>
</dbReference>
<dbReference type="Proteomes" id="UP001187192">
    <property type="component" value="Unassembled WGS sequence"/>
</dbReference>
<reference evidence="10" key="1">
    <citation type="submission" date="2023-07" db="EMBL/GenBank/DDBJ databases">
        <title>draft genome sequence of fig (Ficus carica).</title>
        <authorList>
            <person name="Takahashi T."/>
            <person name="Nishimura K."/>
        </authorList>
    </citation>
    <scope>NUCLEOTIDE SEQUENCE</scope>
</reference>
<keyword evidence="7" id="KW-1133">Transmembrane helix</keyword>
<gene>
    <name evidence="10" type="ORF">TIFTF001_010805</name>
</gene>
<comment type="caution">
    <text evidence="10">The sequence shown here is derived from an EMBL/GenBank/DDBJ whole genome shotgun (WGS) entry which is preliminary data.</text>
</comment>
<dbReference type="GO" id="GO:0048481">
    <property type="term" value="P:plant ovule development"/>
    <property type="evidence" value="ECO:0007669"/>
    <property type="project" value="TreeGrafter"/>
</dbReference>
<dbReference type="InterPro" id="IPR006780">
    <property type="entry name" value="YABBY"/>
</dbReference>
<keyword evidence="7" id="KW-0472">Membrane</keyword>
<evidence type="ECO:0000256" key="7">
    <source>
        <dbReference type="SAM" id="Phobius"/>
    </source>
</evidence>
<dbReference type="Pfam" id="PF24868">
    <property type="entry name" value="YABBY_N"/>
    <property type="match status" value="1"/>
</dbReference>
<comment type="subcellular location">
    <subcellularLocation>
        <location evidence="1">Nucleus</location>
    </subcellularLocation>
</comment>
<keyword evidence="11" id="KW-1185">Reference proteome</keyword>
<keyword evidence="7" id="KW-0812">Transmembrane</keyword>
<dbReference type="EMBL" id="BTGU01000013">
    <property type="protein sequence ID" value="GMN41585.1"/>
    <property type="molecule type" value="Genomic_DNA"/>
</dbReference>
<feature type="domain" description="YABBY N-terminal" evidence="9">
    <location>
        <begin position="10"/>
        <end position="62"/>
    </location>
</feature>
<dbReference type="GO" id="GO:0045165">
    <property type="term" value="P:cell fate commitment"/>
    <property type="evidence" value="ECO:0007669"/>
    <property type="project" value="TreeGrafter"/>
</dbReference>
<dbReference type="Gene3D" id="1.10.30.10">
    <property type="entry name" value="High mobility group box domain"/>
    <property type="match status" value="1"/>
</dbReference>
<feature type="transmembrane region" description="Helical" evidence="7">
    <location>
        <begin position="394"/>
        <end position="414"/>
    </location>
</feature>
<keyword evidence="6" id="KW-0539">Nucleus</keyword>
<dbReference type="InterPro" id="IPR036910">
    <property type="entry name" value="HMG_box_dom_sf"/>
</dbReference>
<dbReference type="CDD" id="cd00084">
    <property type="entry name" value="HMG-box_SF"/>
    <property type="match status" value="1"/>
</dbReference>
<dbReference type="Pfam" id="PF04690">
    <property type="entry name" value="YABBY"/>
    <property type="match status" value="1"/>
</dbReference>
<evidence type="ECO:0000259" key="8">
    <source>
        <dbReference type="Pfam" id="PF04690"/>
    </source>
</evidence>
<sequence>MSALNHLLDLSEQICYVQCGFCTTILLVSVPCSSLSMVVTVRCGHCTGLLSVNMMKASFVPSHLLANYLTVQDEQNEEEDLEEVDTQNAIDIGSLVVSSDNEEGEVISEDQIVNKPPEKRQRAPSAYNRFIREEIKRLKAENPNMAHKEAFSTAAKNWAQFPPTEYKGDEESSTQGKENVTLASHVNKVHEEGKVFSEKKGQDQDIYISGKRHEDALGNGPVVQPFAGLPASVACKGVRRGLRHRACAVGGVGRGYFGAECGELVIVRHLQIRTRPREGSWKPRELGCGAMVRGLGRCVGLRCPSWVACVPHVHPGFPPCCYPSFCDDPIAPMVSPVLICVALPEVAVVPLFSLICILCLFVIRAEVSPLVTRVGFCIDLVFVDRVLAVVWLGVVWWVDITFASPIVGVFLRVWDRRLLRLPPSGLIT</sequence>
<keyword evidence="5" id="KW-0862">Zinc</keyword>
<comment type="similarity">
    <text evidence="2">Belongs to the YABBY family.</text>
</comment>
<evidence type="ECO:0008006" key="12">
    <source>
        <dbReference type="Google" id="ProtNLM"/>
    </source>
</evidence>
<name>A0AA87ZXL5_FICCA</name>
<accession>A0AA87ZXL5</accession>
<feature type="transmembrane region" description="Helical" evidence="7">
    <location>
        <begin position="333"/>
        <end position="363"/>
    </location>
</feature>
<evidence type="ECO:0000256" key="3">
    <source>
        <dbReference type="ARBA" id="ARBA00022723"/>
    </source>
</evidence>
<evidence type="ECO:0000313" key="10">
    <source>
        <dbReference type="EMBL" id="GMN41585.1"/>
    </source>
</evidence>
<organism evidence="10 11">
    <name type="scientific">Ficus carica</name>
    <name type="common">Common fig</name>
    <dbReference type="NCBI Taxonomy" id="3494"/>
    <lineage>
        <taxon>Eukaryota</taxon>
        <taxon>Viridiplantae</taxon>
        <taxon>Streptophyta</taxon>
        <taxon>Embryophyta</taxon>
        <taxon>Tracheophyta</taxon>
        <taxon>Spermatophyta</taxon>
        <taxon>Magnoliopsida</taxon>
        <taxon>eudicotyledons</taxon>
        <taxon>Gunneridae</taxon>
        <taxon>Pentapetalae</taxon>
        <taxon>rosids</taxon>
        <taxon>fabids</taxon>
        <taxon>Rosales</taxon>
        <taxon>Moraceae</taxon>
        <taxon>Ficeae</taxon>
        <taxon>Ficus</taxon>
    </lineage>
</organism>
<dbReference type="GO" id="GO:0005634">
    <property type="term" value="C:nucleus"/>
    <property type="evidence" value="ECO:0007669"/>
    <property type="project" value="UniProtKB-SubCell"/>
</dbReference>
<evidence type="ECO:0000256" key="4">
    <source>
        <dbReference type="ARBA" id="ARBA00022771"/>
    </source>
</evidence>
<feature type="domain" description="YABBY protein C-terminal" evidence="8">
    <location>
        <begin position="101"/>
        <end position="167"/>
    </location>
</feature>
<evidence type="ECO:0000259" key="9">
    <source>
        <dbReference type="Pfam" id="PF24868"/>
    </source>
</evidence>
<dbReference type="AlphaFoldDB" id="A0AA87ZXL5"/>
<evidence type="ECO:0000256" key="6">
    <source>
        <dbReference type="ARBA" id="ARBA00023242"/>
    </source>
</evidence>
<dbReference type="GO" id="GO:0009944">
    <property type="term" value="P:polarity specification of adaxial/abaxial axis"/>
    <property type="evidence" value="ECO:0007669"/>
    <property type="project" value="TreeGrafter"/>
</dbReference>
<evidence type="ECO:0000256" key="2">
    <source>
        <dbReference type="ARBA" id="ARBA00010325"/>
    </source>
</evidence>
<dbReference type="GO" id="GO:0008270">
    <property type="term" value="F:zinc ion binding"/>
    <property type="evidence" value="ECO:0007669"/>
    <property type="project" value="UniProtKB-KW"/>
</dbReference>
<proteinExistence type="inferred from homology"/>
<dbReference type="PANTHER" id="PTHR31675">
    <property type="entry name" value="PROTEIN YABBY 6-RELATED"/>
    <property type="match status" value="1"/>
</dbReference>
<protein>
    <recommendedName>
        <fullName evidence="12">Axial regulator YABBY 4</fullName>
    </recommendedName>
</protein>